<gene>
    <name evidence="2" type="ORF">L596_006474</name>
</gene>
<accession>A0A4U8V296</accession>
<dbReference type="EMBL" id="CM016762">
    <property type="protein sequence ID" value="TMS40041.1"/>
    <property type="molecule type" value="Genomic_DNA"/>
</dbReference>
<proteinExistence type="predicted"/>
<feature type="compositionally biased region" description="Basic and acidic residues" evidence="1">
    <location>
        <begin position="98"/>
        <end position="108"/>
    </location>
</feature>
<evidence type="ECO:0000313" key="2">
    <source>
        <dbReference type="EMBL" id="TMS40041.1"/>
    </source>
</evidence>
<feature type="region of interest" description="Disordered" evidence="1">
    <location>
        <begin position="1"/>
        <end position="174"/>
    </location>
</feature>
<evidence type="ECO:0000256" key="1">
    <source>
        <dbReference type="SAM" id="MobiDB-lite"/>
    </source>
</evidence>
<keyword evidence="3" id="KW-1185">Reference proteome</keyword>
<evidence type="ECO:0000313" key="3">
    <source>
        <dbReference type="Proteomes" id="UP000298663"/>
    </source>
</evidence>
<protein>
    <submittedName>
        <fullName evidence="2">Uncharacterized protein</fullName>
    </submittedName>
</protein>
<reference evidence="2 3" key="2">
    <citation type="journal article" date="2019" name="G3 (Bethesda)">
        <title>Hybrid Assembly of the Genome of the Entomopathogenic Nematode Steinernema carpocapsae Identifies the X-Chromosome.</title>
        <authorList>
            <person name="Serra L."/>
            <person name="Macchietto M."/>
            <person name="Macias-Munoz A."/>
            <person name="McGill C.J."/>
            <person name="Rodriguez I.M."/>
            <person name="Rodriguez B."/>
            <person name="Murad R."/>
            <person name="Mortazavi A."/>
        </authorList>
    </citation>
    <scope>NUCLEOTIDE SEQUENCE [LARGE SCALE GENOMIC DNA]</scope>
    <source>
        <strain evidence="2 3">ALL</strain>
    </source>
</reference>
<dbReference type="AlphaFoldDB" id="A0A4U8V296"/>
<sequence length="206" mass="21859">MSTTPTLKRYTILRHSSNRQKAAAATAAQMDADSASISCSSSISESSSGIQKDFGDNTSKKSSGKKSSSTYRIANTPKYVMAGLVDLVSRKRSPSATRRAEQQQRKGSEPVAHVNPLPPKGRSPSCVTASSGVEWPPLPSPRASLPNVLPKTTPADPVPSSSKPPVSPAQYRRAPLQNPVSPIVRVQYPAAAGKQILLAASIEKRQ</sequence>
<name>A0A4U8V296_STECR</name>
<organism evidence="2 3">
    <name type="scientific">Steinernema carpocapsae</name>
    <name type="common">Entomopathogenic nematode</name>
    <dbReference type="NCBI Taxonomy" id="34508"/>
    <lineage>
        <taxon>Eukaryota</taxon>
        <taxon>Metazoa</taxon>
        <taxon>Ecdysozoa</taxon>
        <taxon>Nematoda</taxon>
        <taxon>Chromadorea</taxon>
        <taxon>Rhabditida</taxon>
        <taxon>Tylenchina</taxon>
        <taxon>Panagrolaimomorpha</taxon>
        <taxon>Strongyloidoidea</taxon>
        <taxon>Steinernematidae</taxon>
        <taxon>Steinernema</taxon>
    </lineage>
</organism>
<dbReference type="Proteomes" id="UP000298663">
    <property type="component" value="Chromosome X"/>
</dbReference>
<reference evidence="2 3" key="1">
    <citation type="journal article" date="2015" name="Genome Biol.">
        <title>Comparative genomics of Steinernema reveals deeply conserved gene regulatory networks.</title>
        <authorList>
            <person name="Dillman A.R."/>
            <person name="Macchietto M."/>
            <person name="Porter C.F."/>
            <person name="Rogers A."/>
            <person name="Williams B."/>
            <person name="Antoshechkin I."/>
            <person name="Lee M.M."/>
            <person name="Goodwin Z."/>
            <person name="Lu X."/>
            <person name="Lewis E.E."/>
            <person name="Goodrich-Blair H."/>
            <person name="Stock S.P."/>
            <person name="Adams B.J."/>
            <person name="Sternberg P.W."/>
            <person name="Mortazavi A."/>
        </authorList>
    </citation>
    <scope>NUCLEOTIDE SEQUENCE [LARGE SCALE GENOMIC DNA]</scope>
    <source>
        <strain evidence="2 3">ALL</strain>
    </source>
</reference>
<feature type="compositionally biased region" description="Low complexity" evidence="1">
    <location>
        <begin position="22"/>
        <end position="50"/>
    </location>
</feature>